<feature type="region of interest" description="Disordered" evidence="8">
    <location>
        <begin position="1378"/>
        <end position="1447"/>
    </location>
</feature>
<comment type="subcellular location">
    <subcellularLocation>
        <location evidence="1">Secreted</location>
    </subcellularLocation>
</comment>
<feature type="disulfide bond" evidence="7">
    <location>
        <begin position="959"/>
        <end position="969"/>
    </location>
</feature>
<feature type="disulfide bond" evidence="7">
    <location>
        <begin position="779"/>
        <end position="843"/>
    </location>
</feature>
<comment type="caution">
    <text evidence="7">Lacks conserved residue(s) required for the propagation of feature annotation.</text>
</comment>
<keyword evidence="2" id="KW-0964">Secreted</keyword>
<gene>
    <name evidence="11" type="primary">LOC104995505</name>
</gene>
<dbReference type="PROSITE" id="PS00420">
    <property type="entry name" value="SRCR_1"/>
    <property type="match status" value="4"/>
</dbReference>
<feature type="compositionally biased region" description="Polar residues" evidence="8">
    <location>
        <begin position="1"/>
        <end position="10"/>
    </location>
</feature>
<dbReference type="PROSITE" id="PS50287">
    <property type="entry name" value="SRCR_2"/>
    <property type="match status" value="11"/>
</dbReference>
<feature type="disulfide bond" evidence="7">
    <location>
        <begin position="823"/>
        <end position="833"/>
    </location>
</feature>
<dbReference type="Pfam" id="PF00530">
    <property type="entry name" value="SRCR"/>
    <property type="match status" value="11"/>
</dbReference>
<feature type="disulfide bond" evidence="7">
    <location>
        <begin position="509"/>
        <end position="519"/>
    </location>
</feature>
<organism evidence="10 11">
    <name type="scientific">Bison bison bison</name>
    <name type="common">North American plains bison</name>
    <dbReference type="NCBI Taxonomy" id="43346"/>
    <lineage>
        <taxon>Eukaryota</taxon>
        <taxon>Metazoa</taxon>
        <taxon>Chordata</taxon>
        <taxon>Craniata</taxon>
        <taxon>Vertebrata</taxon>
        <taxon>Euteleostomi</taxon>
        <taxon>Mammalia</taxon>
        <taxon>Eutheria</taxon>
        <taxon>Laurasiatheria</taxon>
        <taxon>Artiodactyla</taxon>
        <taxon>Ruminantia</taxon>
        <taxon>Pecora</taxon>
        <taxon>Bovidae</taxon>
        <taxon>Bovinae</taxon>
        <taxon>Bison</taxon>
    </lineage>
</organism>
<feature type="disulfide bond" evidence="7">
    <location>
        <begin position="175"/>
        <end position="236"/>
    </location>
</feature>
<dbReference type="InterPro" id="IPR001190">
    <property type="entry name" value="SRCR"/>
</dbReference>
<feature type="disulfide bond" evidence="7">
    <location>
        <begin position="1152"/>
        <end position="1213"/>
    </location>
</feature>
<dbReference type="FunFam" id="3.10.250.10:FF:000009">
    <property type="entry name" value="WC1"/>
    <property type="match status" value="5"/>
</dbReference>
<feature type="compositionally biased region" description="Acidic residues" evidence="8">
    <location>
        <begin position="1404"/>
        <end position="1413"/>
    </location>
</feature>
<feature type="disulfide bond" evidence="7">
    <location>
        <begin position="1139"/>
        <end position="1203"/>
    </location>
</feature>
<feature type="domain" description="SRCR" evidence="9">
    <location>
        <begin position="890"/>
        <end position="990"/>
    </location>
</feature>
<protein>
    <submittedName>
        <fullName evidence="11">Antigen WC1.1-like</fullName>
    </submittedName>
</protein>
<dbReference type="GO" id="GO:0009897">
    <property type="term" value="C:external side of plasma membrane"/>
    <property type="evidence" value="ECO:0007669"/>
    <property type="project" value="TreeGrafter"/>
</dbReference>
<feature type="disulfide bond" evidence="7">
    <location>
        <begin position="360"/>
        <end position="424"/>
    </location>
</feature>
<dbReference type="InterPro" id="IPR036772">
    <property type="entry name" value="SRCR-like_dom_sf"/>
</dbReference>
<dbReference type="OrthoDB" id="536948at2759"/>
<dbReference type="Proteomes" id="UP000515208">
    <property type="component" value="Unplaced"/>
</dbReference>
<feature type="compositionally biased region" description="Basic and acidic residues" evidence="8">
    <location>
        <begin position="11"/>
        <end position="23"/>
    </location>
</feature>
<keyword evidence="6" id="KW-0325">Glycoprotein</keyword>
<keyword evidence="5 7" id="KW-1015">Disulfide bond</keyword>
<evidence type="ECO:0000313" key="10">
    <source>
        <dbReference type="Proteomes" id="UP000515208"/>
    </source>
</evidence>
<feature type="disulfide bond" evidence="7">
    <location>
        <begin position="404"/>
        <end position="414"/>
    </location>
</feature>
<feature type="domain" description="SRCR" evidence="9">
    <location>
        <begin position="545"/>
        <end position="645"/>
    </location>
</feature>
<feature type="domain" description="SRCR" evidence="9">
    <location>
        <begin position="753"/>
        <end position="854"/>
    </location>
</feature>
<feature type="disulfide bond" evidence="7">
    <location>
        <begin position="1033"/>
        <end position="1094"/>
    </location>
</feature>
<name>A0A6P3HYW2_BISBB</name>
<feature type="disulfide bond" evidence="7">
    <location>
        <begin position="792"/>
        <end position="853"/>
    </location>
</feature>
<feature type="disulfide bond" evidence="7">
    <location>
        <begin position="465"/>
        <end position="529"/>
    </location>
</feature>
<feature type="domain" description="SRCR" evidence="9">
    <location>
        <begin position="239"/>
        <end position="289"/>
    </location>
</feature>
<feature type="disulfide bond" evidence="7">
    <location>
        <begin position="686"/>
        <end position="747"/>
    </location>
</feature>
<dbReference type="KEGG" id="bbis:104995505"/>
<sequence length="1447" mass="156282">MRGAHPTSQGSEEKVLPKKEDGMRSQTAASLRLKNGGRRCEGRVEVKHQGKWGTVNDHKWSLEEASVVCRRLGCGAAIDAPQGSYFGPAFGPIWFSYISCRGTESALKQCRSSTLKDYRPQGYSHAHDAGAVCSGFMRLAEGDGPCSGRVEVHSGEYWTPVSDRNFTFPTAQVICAELGCGKVVSVLGHVPFGESGGQVWAEEFRCKGEEPELWSCPRVPCPGGTCHHSGVAQVVCSEVRLMKNGSSQCEGQVEMNISGRWRALCASHWSLANANVVCRQLGCGVAISTPRQALQPQRRAPPTAQVRVPQDRRPFSSPRSTPNCSFSLFSDSRQLRLVEGAGPCAGRVEILDQGSWGTICDDGWDLDDARVVCRQLGCGEALNATGSAHFGAGSGPIWLGDLNCTGNESHVWRCPSRGWGRHNCRHKQDAGVICSEFLALRMVSEDKQCAGWLEVFYNGTWGSVCRSSMKDITVSIICSQLGCGDSGSLNSSVALREGSRPRWVDGIQCRNTDTSLWQCPSDPWNCSSCSPKEEAYISCAGSRQLRLVDGGGPCAGRVEILDQGSWGTICDDSWDLEDAHVVCRQLGCGGALDALKYAQLGQGSGPIWLDELNCGGKESHVWRCPSRGWGQHDCGHAEDAGVICSGFVRLAGGEGPCSGQVEVHSGEDWTPVSDGNFTLPTAQVICAELGCGKAVSVLGHVPFRESDGQVWAEEFRCKGEEPKLWSCPRVPCPGGACHHSGVAQVVCSVYAEVRLMTNGTSQCEGQVEMNISGRWRALCASHWTLANANVVCHQLSCGAAISTPRGARFVEGGDQISTVRFHCSGAESFLWMCPVTALGGFDCSHGNTAYVICSGNQTHALPQCNDSLSEPAGSAASEESTFYCSDSRLLRLVDGGGHCAGRVEILDQGSWGTICDDSWDLDDARVVCRQLGCGEALNATRSAHFGAGSGPIWLDDLNCTGNESHLWRCPSRGWGRHDCRHKEDAGVICSEFVAFRMVSEDQQCAGWLEVFYNGTWGSVCRSPMEDITVSIICRQLGCGDSGSLNSSVALREGSRPHWVDGIQCRKTDTSLWHCPSDSWNYNSCSPKEEAYISCAGRRPKSCPTAAPCTDREKLQLRGGDTECSGRVEVWHSGSWGTVCDDSWSLAEAEVVCQQLGCGQALEAMQAATFGPGNGSIWLDEVRCRGWESSLWDCALEPWGKSDCKHEEDAGVRCSGARTTLPPSTAGTVVHPRAGENTQILGTCSMGSLTAQERKSLRSPGWWGGAGVLLWGNPLLWFPGSEGSYARDPSESKFPWYRCQTGEKVLTRCTGWEVKPRPWQAPCEHWGDEGGLLDGSVWGSISDLLGDLSALSSYEDGLAEAVYEELDYLVTQKEGLLGSPAFLSDGEDNNDSRSTPAPDQRIDAPGEDYDDAEEVPVLGVPLASQGREEEELPEKEDGIRSFQTGEWC</sequence>
<proteinExistence type="predicted"/>
<dbReference type="RefSeq" id="XP_010847683.1">
    <property type="nucleotide sequence ID" value="XM_010849381.1"/>
</dbReference>
<feature type="disulfide bond" evidence="7">
    <location>
        <begin position="478"/>
        <end position="539"/>
    </location>
</feature>
<feature type="disulfide bond" evidence="7">
    <location>
        <begin position="100"/>
        <end position="110"/>
    </location>
</feature>
<evidence type="ECO:0000259" key="9">
    <source>
        <dbReference type="PROSITE" id="PS50287"/>
    </source>
</evidence>
<feature type="disulfide bond" evidence="7">
    <location>
        <begin position="717"/>
        <end position="727"/>
    </location>
</feature>
<dbReference type="SUPFAM" id="SSF56487">
    <property type="entry name" value="SRCR-like"/>
    <property type="match status" value="11"/>
</dbReference>
<feature type="disulfide bond" evidence="7">
    <location>
        <begin position="373"/>
        <end position="434"/>
    </location>
</feature>
<evidence type="ECO:0000256" key="4">
    <source>
        <dbReference type="ARBA" id="ARBA00022737"/>
    </source>
</evidence>
<feature type="region of interest" description="Disordered" evidence="8">
    <location>
        <begin position="292"/>
        <end position="322"/>
    </location>
</feature>
<evidence type="ECO:0000256" key="1">
    <source>
        <dbReference type="ARBA" id="ARBA00004613"/>
    </source>
</evidence>
<dbReference type="PANTHER" id="PTHR19331">
    <property type="entry name" value="SCAVENGER RECEPTOR DOMAIN-CONTAINING"/>
    <property type="match status" value="1"/>
</dbReference>
<evidence type="ECO:0000256" key="6">
    <source>
        <dbReference type="ARBA" id="ARBA00023180"/>
    </source>
</evidence>
<feature type="domain" description="SRCR" evidence="9">
    <location>
        <begin position="995"/>
        <end position="1095"/>
    </location>
</feature>
<evidence type="ECO:0000256" key="8">
    <source>
        <dbReference type="SAM" id="MobiDB-lite"/>
    </source>
</evidence>
<feature type="disulfide bond" evidence="7">
    <location>
        <begin position="915"/>
        <end position="979"/>
    </location>
</feature>
<dbReference type="FunFam" id="3.10.250.10:FF:000012">
    <property type="entry name" value="CD163 molecule like 1"/>
    <property type="match status" value="2"/>
</dbReference>
<feature type="domain" description="SRCR" evidence="9">
    <location>
        <begin position="31"/>
        <end position="134"/>
    </location>
</feature>
<feature type="domain" description="SRCR" evidence="9">
    <location>
        <begin position="335"/>
        <end position="435"/>
    </location>
</feature>
<evidence type="ECO:0000313" key="11">
    <source>
        <dbReference type="RefSeq" id="XP_010847683.1"/>
    </source>
</evidence>
<feature type="disulfide bond" evidence="7">
    <location>
        <begin position="614"/>
        <end position="624"/>
    </location>
</feature>
<keyword evidence="3" id="KW-0732">Signal</keyword>
<evidence type="ECO:0000256" key="5">
    <source>
        <dbReference type="ARBA" id="ARBA00023157"/>
    </source>
</evidence>
<dbReference type="GO" id="GO:0005576">
    <property type="term" value="C:extracellular region"/>
    <property type="evidence" value="ECO:0007669"/>
    <property type="project" value="UniProtKB-SubCell"/>
</dbReference>
<evidence type="ECO:0000256" key="3">
    <source>
        <dbReference type="ARBA" id="ARBA00022729"/>
    </source>
</evidence>
<dbReference type="SMART" id="SM00202">
    <property type="entry name" value="SR"/>
    <property type="match status" value="11"/>
</dbReference>
<evidence type="ECO:0000256" key="2">
    <source>
        <dbReference type="ARBA" id="ARBA00022525"/>
    </source>
</evidence>
<keyword evidence="4" id="KW-0677">Repeat</keyword>
<feature type="disulfide bond" evidence="7">
    <location>
        <begin position="206"/>
        <end position="216"/>
    </location>
</feature>
<feature type="disulfide bond" evidence="7">
    <location>
        <begin position="583"/>
        <end position="644"/>
    </location>
</feature>
<accession>A0A6P3HYW2</accession>
<feature type="disulfide bond" evidence="7">
    <location>
        <begin position="570"/>
        <end position="634"/>
    </location>
</feature>
<feature type="domain" description="SRCR" evidence="9">
    <location>
        <begin position="440"/>
        <end position="540"/>
    </location>
</feature>
<feature type="disulfide bond" evidence="7">
    <location>
        <begin position="1020"/>
        <end position="1084"/>
    </location>
</feature>
<feature type="domain" description="SRCR" evidence="9">
    <location>
        <begin position="1114"/>
        <end position="1214"/>
    </location>
</feature>
<dbReference type="PRINTS" id="PR00258">
    <property type="entry name" value="SPERACTRCPTR"/>
</dbReference>
<keyword evidence="10" id="KW-1185">Reference proteome</keyword>
<dbReference type="GeneID" id="104995505"/>
<feature type="domain" description="SRCR" evidence="9">
    <location>
        <begin position="137"/>
        <end position="237"/>
    </location>
</feature>
<evidence type="ECO:0000256" key="7">
    <source>
        <dbReference type="PROSITE-ProRule" id="PRU00196"/>
    </source>
</evidence>
<feature type="domain" description="SRCR" evidence="9">
    <location>
        <begin position="648"/>
        <end position="748"/>
    </location>
</feature>
<dbReference type="PANTHER" id="PTHR19331:SF468">
    <property type="entry name" value="SCAVENGER RECEPTOR CYSTEINE-RICH TYPE 1 PROTEIN M160"/>
    <property type="match status" value="1"/>
</dbReference>
<feature type="disulfide bond" evidence="7">
    <location>
        <begin position="928"/>
        <end position="989"/>
    </location>
</feature>
<dbReference type="FunFam" id="3.10.250.10:FF:000004">
    <property type="entry name" value="Scavenger receptor cysteine-rich type 1 protein M130"/>
    <property type="match status" value="3"/>
</dbReference>
<feature type="disulfide bond" evidence="7">
    <location>
        <begin position="1064"/>
        <end position="1074"/>
    </location>
</feature>
<reference evidence="11" key="1">
    <citation type="submission" date="2025-08" db="UniProtKB">
        <authorList>
            <consortium name="RefSeq"/>
        </authorList>
    </citation>
    <scope>IDENTIFICATION</scope>
    <source>
        <tissue evidence="11">Blood</tissue>
    </source>
</reference>
<feature type="disulfide bond" evidence="7">
    <location>
        <begin position="1183"/>
        <end position="1193"/>
    </location>
</feature>
<feature type="region of interest" description="Disordered" evidence="8">
    <location>
        <begin position="1"/>
        <end position="34"/>
    </location>
</feature>
<dbReference type="Gene3D" id="3.10.250.10">
    <property type="entry name" value="SRCR-like domain"/>
    <property type="match status" value="11"/>
</dbReference>